<protein>
    <submittedName>
        <fullName evidence="1">Uncharacterized protein</fullName>
    </submittedName>
</protein>
<dbReference type="EMBL" id="JASMQC010000029">
    <property type="protein sequence ID" value="KAK1932487.1"/>
    <property type="molecule type" value="Genomic_DNA"/>
</dbReference>
<accession>A0AAD9G645</accession>
<gene>
    <name evidence="1" type="ORF">P3T76_012071</name>
</gene>
<organism evidence="1 2">
    <name type="scientific">Phytophthora citrophthora</name>
    <dbReference type="NCBI Taxonomy" id="4793"/>
    <lineage>
        <taxon>Eukaryota</taxon>
        <taxon>Sar</taxon>
        <taxon>Stramenopiles</taxon>
        <taxon>Oomycota</taxon>
        <taxon>Peronosporomycetes</taxon>
        <taxon>Peronosporales</taxon>
        <taxon>Peronosporaceae</taxon>
        <taxon>Phytophthora</taxon>
    </lineage>
</organism>
<dbReference type="AlphaFoldDB" id="A0AAD9G645"/>
<reference evidence="1" key="1">
    <citation type="submission" date="2023-08" db="EMBL/GenBank/DDBJ databases">
        <title>Reference Genome Resource for the Citrus Pathogen Phytophthora citrophthora.</title>
        <authorList>
            <person name="Moller H."/>
            <person name="Coetzee B."/>
            <person name="Rose L.J."/>
            <person name="Van Niekerk J.M."/>
        </authorList>
    </citation>
    <scope>NUCLEOTIDE SEQUENCE</scope>
    <source>
        <strain evidence="1">STE-U-9442</strain>
    </source>
</reference>
<name>A0AAD9G645_9STRA</name>
<proteinExistence type="predicted"/>
<comment type="caution">
    <text evidence="1">The sequence shown here is derived from an EMBL/GenBank/DDBJ whole genome shotgun (WGS) entry which is preliminary data.</text>
</comment>
<sequence length="91" mass="10537">MNTVTKYHTVPRWFEAAYVLFGEPLRYGSSGFDLLYVPIPNGLTVQEPWVGLGEFWIEPLRCWYKLVVTHCTLANITCALVGMPYRQNHFL</sequence>
<evidence type="ECO:0000313" key="2">
    <source>
        <dbReference type="Proteomes" id="UP001259832"/>
    </source>
</evidence>
<evidence type="ECO:0000313" key="1">
    <source>
        <dbReference type="EMBL" id="KAK1932487.1"/>
    </source>
</evidence>
<keyword evidence="2" id="KW-1185">Reference proteome</keyword>
<dbReference type="Proteomes" id="UP001259832">
    <property type="component" value="Unassembled WGS sequence"/>
</dbReference>